<keyword evidence="1" id="KW-0812">Transmembrane</keyword>
<gene>
    <name evidence="2" type="ORF">C7450_104438</name>
</gene>
<evidence type="ECO:0000313" key="3">
    <source>
        <dbReference type="Proteomes" id="UP000248021"/>
    </source>
</evidence>
<evidence type="ECO:0000256" key="1">
    <source>
        <dbReference type="SAM" id="Phobius"/>
    </source>
</evidence>
<dbReference type="GO" id="GO:0005886">
    <property type="term" value="C:plasma membrane"/>
    <property type="evidence" value="ECO:0007669"/>
    <property type="project" value="TreeGrafter"/>
</dbReference>
<dbReference type="InterPro" id="IPR008523">
    <property type="entry name" value="DUF805"/>
</dbReference>
<dbReference type="EMBL" id="QJJK01000004">
    <property type="protein sequence ID" value="PXW60383.1"/>
    <property type="molecule type" value="Genomic_DNA"/>
</dbReference>
<feature type="transmembrane region" description="Helical" evidence="1">
    <location>
        <begin position="85"/>
        <end position="105"/>
    </location>
</feature>
<evidence type="ECO:0000313" key="2">
    <source>
        <dbReference type="EMBL" id="PXW60383.1"/>
    </source>
</evidence>
<comment type="caution">
    <text evidence="2">The sequence shown here is derived from an EMBL/GenBank/DDBJ whole genome shotgun (WGS) entry which is preliminary data.</text>
</comment>
<keyword evidence="1" id="KW-0472">Membrane</keyword>
<feature type="transmembrane region" description="Helical" evidence="1">
    <location>
        <begin position="60"/>
        <end position="79"/>
    </location>
</feature>
<dbReference type="OrthoDB" id="9812349at2"/>
<organism evidence="2 3">
    <name type="scientific">Chelatococcus asaccharovorans</name>
    <dbReference type="NCBI Taxonomy" id="28210"/>
    <lineage>
        <taxon>Bacteria</taxon>
        <taxon>Pseudomonadati</taxon>
        <taxon>Pseudomonadota</taxon>
        <taxon>Alphaproteobacteria</taxon>
        <taxon>Hyphomicrobiales</taxon>
        <taxon>Chelatococcaceae</taxon>
        <taxon>Chelatococcus</taxon>
    </lineage>
</organism>
<dbReference type="RefSeq" id="WP_110374694.1">
    <property type="nucleotide sequence ID" value="NZ_CAKNFM010000006.1"/>
</dbReference>
<dbReference type="Proteomes" id="UP000248021">
    <property type="component" value="Unassembled WGS sequence"/>
</dbReference>
<keyword evidence="1" id="KW-1133">Transmembrane helix</keyword>
<proteinExistence type="predicted"/>
<dbReference type="PANTHER" id="PTHR34980">
    <property type="entry name" value="INNER MEMBRANE PROTEIN-RELATED-RELATED"/>
    <property type="match status" value="1"/>
</dbReference>
<accession>A0A2V3UA71</accession>
<dbReference type="Pfam" id="PF05656">
    <property type="entry name" value="DUF805"/>
    <property type="match status" value="1"/>
</dbReference>
<keyword evidence="3" id="KW-1185">Reference proteome</keyword>
<name>A0A2V3UA71_9HYPH</name>
<dbReference type="AlphaFoldDB" id="A0A2V3UA71"/>
<reference evidence="2 3" key="1">
    <citation type="submission" date="2018-05" db="EMBL/GenBank/DDBJ databases">
        <title>Genomic Encyclopedia of Type Strains, Phase IV (KMG-IV): sequencing the most valuable type-strain genomes for metagenomic binning, comparative biology and taxonomic classification.</title>
        <authorList>
            <person name="Goeker M."/>
        </authorList>
    </citation>
    <scope>NUCLEOTIDE SEQUENCE [LARGE SCALE GENOMIC DNA]</scope>
    <source>
        <strain evidence="2 3">DSM 6462</strain>
    </source>
</reference>
<feature type="transmembrane region" description="Helical" evidence="1">
    <location>
        <begin position="26"/>
        <end position="48"/>
    </location>
</feature>
<dbReference type="PANTHER" id="PTHR34980:SF2">
    <property type="entry name" value="INNER MEMBRANE PROTEIN YHAH-RELATED"/>
    <property type="match status" value="1"/>
</dbReference>
<protein>
    <submittedName>
        <fullName evidence="2">Uncharacterized membrane protein YhaH (DUF805 family)</fullName>
    </submittedName>
</protein>
<sequence length="123" mass="13696">MNFIEAAQSGIHNYVNFEGRAQRSAYWYWILFTVVVYAVAAGLDRILFETGEMAVTPLNGLAYLALFLPTLALAVRRFHDMDRTGWWVLLGFTGIGGLILIVWFCQPGTRGPNRFGPDPLGGV</sequence>